<reference evidence="1" key="2">
    <citation type="journal article" date="2022" name="New Phytol.">
        <title>Evolutionary transition to the ectomycorrhizal habit in the genomes of a hyperdiverse lineage of mushroom-forming fungi.</title>
        <authorList>
            <person name="Looney B."/>
            <person name="Miyauchi S."/>
            <person name="Morin E."/>
            <person name="Drula E."/>
            <person name="Courty P.E."/>
            <person name="Kohler A."/>
            <person name="Kuo A."/>
            <person name="LaButti K."/>
            <person name="Pangilinan J."/>
            <person name="Lipzen A."/>
            <person name="Riley R."/>
            <person name="Andreopoulos W."/>
            <person name="He G."/>
            <person name="Johnson J."/>
            <person name="Nolan M."/>
            <person name="Tritt A."/>
            <person name="Barry K.W."/>
            <person name="Grigoriev I.V."/>
            <person name="Nagy L.G."/>
            <person name="Hibbett D."/>
            <person name="Henrissat B."/>
            <person name="Matheny P.B."/>
            <person name="Labbe J."/>
            <person name="Martin F.M."/>
        </authorList>
    </citation>
    <scope>NUCLEOTIDE SEQUENCE</scope>
    <source>
        <strain evidence="1">FP105234-sp</strain>
    </source>
</reference>
<gene>
    <name evidence="1" type="ORF">FA95DRAFT_990950</name>
</gene>
<evidence type="ECO:0000313" key="1">
    <source>
        <dbReference type="EMBL" id="KAI0039719.1"/>
    </source>
</evidence>
<dbReference type="EMBL" id="MU276270">
    <property type="protein sequence ID" value="KAI0039719.1"/>
    <property type="molecule type" value="Genomic_DNA"/>
</dbReference>
<proteinExistence type="predicted"/>
<accession>A0ACB8R6M9</accession>
<evidence type="ECO:0000313" key="2">
    <source>
        <dbReference type="Proteomes" id="UP000814033"/>
    </source>
</evidence>
<name>A0ACB8R6M9_9AGAM</name>
<dbReference type="Proteomes" id="UP000814033">
    <property type="component" value="Unassembled WGS sequence"/>
</dbReference>
<keyword evidence="2" id="KW-1185">Reference proteome</keyword>
<protein>
    <submittedName>
        <fullName evidence="1">Uncharacterized protein</fullName>
    </submittedName>
</protein>
<reference evidence="1" key="1">
    <citation type="submission" date="2021-02" db="EMBL/GenBank/DDBJ databases">
        <authorList>
            <consortium name="DOE Joint Genome Institute"/>
            <person name="Ahrendt S."/>
            <person name="Looney B.P."/>
            <person name="Miyauchi S."/>
            <person name="Morin E."/>
            <person name="Drula E."/>
            <person name="Courty P.E."/>
            <person name="Chicoki N."/>
            <person name="Fauchery L."/>
            <person name="Kohler A."/>
            <person name="Kuo A."/>
            <person name="Labutti K."/>
            <person name="Pangilinan J."/>
            <person name="Lipzen A."/>
            <person name="Riley R."/>
            <person name="Andreopoulos W."/>
            <person name="He G."/>
            <person name="Johnson J."/>
            <person name="Barry K.W."/>
            <person name="Grigoriev I.V."/>
            <person name="Nagy L."/>
            <person name="Hibbett D."/>
            <person name="Henrissat B."/>
            <person name="Matheny P.B."/>
            <person name="Labbe J."/>
            <person name="Martin F."/>
        </authorList>
    </citation>
    <scope>NUCLEOTIDE SEQUENCE</scope>
    <source>
        <strain evidence="1">FP105234-sp</strain>
    </source>
</reference>
<sequence length="213" mass="22738">MREHGGRINKRRSLSGCHRPQDKVGLWQTHAHFSTQSQSSEASVLSSDRLPAHPHPPAQSSLTASSARQSLSSLYTNNTCLSPASIVDALGSAGLHSDTNPESPPLSVHLATMALCRRDDSNPGSAACAIYWTGFGKHLARPLPSMRLSSWLSLPSSSCHLSIPSPSRSSSTHLPHLPLLLSRSIPSNSDEPALYTVSGESAAFRTPSDTRNS</sequence>
<organism evidence="1 2">
    <name type="scientific">Auriscalpium vulgare</name>
    <dbReference type="NCBI Taxonomy" id="40419"/>
    <lineage>
        <taxon>Eukaryota</taxon>
        <taxon>Fungi</taxon>
        <taxon>Dikarya</taxon>
        <taxon>Basidiomycota</taxon>
        <taxon>Agaricomycotina</taxon>
        <taxon>Agaricomycetes</taxon>
        <taxon>Russulales</taxon>
        <taxon>Auriscalpiaceae</taxon>
        <taxon>Auriscalpium</taxon>
    </lineage>
</organism>
<comment type="caution">
    <text evidence="1">The sequence shown here is derived from an EMBL/GenBank/DDBJ whole genome shotgun (WGS) entry which is preliminary data.</text>
</comment>